<gene>
    <name evidence="1" type="ordered locus">UMN179_01591</name>
</gene>
<dbReference type="Proteomes" id="UP000006908">
    <property type="component" value="Chromosome"/>
</dbReference>
<proteinExistence type="predicted"/>
<evidence type="ECO:0000313" key="1">
    <source>
        <dbReference type="EMBL" id="AEC17608.1"/>
    </source>
</evidence>
<organism evidence="1 2">
    <name type="scientific">Gallibacterium anatis (strain UMN179)</name>
    <name type="common">Pasteurella anatis</name>
    <dbReference type="NCBI Taxonomy" id="1005058"/>
    <lineage>
        <taxon>Bacteria</taxon>
        <taxon>Pseudomonadati</taxon>
        <taxon>Pseudomonadota</taxon>
        <taxon>Gammaproteobacteria</taxon>
        <taxon>Pasteurellales</taxon>
        <taxon>Pasteurellaceae</taxon>
        <taxon>Gallibacterium</taxon>
    </lineage>
</organism>
<name>F4HC47_GALAU</name>
<evidence type="ECO:0000313" key="2">
    <source>
        <dbReference type="Proteomes" id="UP000006908"/>
    </source>
</evidence>
<dbReference type="AlphaFoldDB" id="F4HC47"/>
<protein>
    <submittedName>
        <fullName evidence="1">Uncharacterized protein</fullName>
    </submittedName>
</protein>
<sequence>MFESPFYHAVAVKMGASLKILRLPLREMKNSKLSGGVFFAYFLTQVRK</sequence>
<reference evidence="1 2" key="1">
    <citation type="journal article" date="2011" name="J. Bacteriol.">
        <title>Complete genome sequence of Gallibacterium anatis strain UMN179, isolated from a laying hen with peritonitis.</title>
        <authorList>
            <person name="Johnson T.J."/>
            <person name="Fernandez-Alarcon C."/>
            <person name="Bojesen A.M."/>
            <person name="Nolan L.K."/>
            <person name="Trampel D.W."/>
            <person name="Seemann T."/>
        </authorList>
    </citation>
    <scope>NUCLEOTIDE SEQUENCE [LARGE SCALE GENOMIC DNA]</scope>
    <source>
        <strain evidence="1 2">UMN179</strain>
    </source>
</reference>
<dbReference type="KEGG" id="gan:UMN179_01591"/>
<accession>F4HC47</accession>
<dbReference type="HOGENOM" id="CLU_3153198_0_0_6"/>
<dbReference type="EMBL" id="CP002667">
    <property type="protein sequence ID" value="AEC17608.1"/>
    <property type="molecule type" value="Genomic_DNA"/>
</dbReference>